<evidence type="ECO:0000256" key="1">
    <source>
        <dbReference type="SAM" id="SignalP"/>
    </source>
</evidence>
<comment type="caution">
    <text evidence="2">The sequence shown here is derived from an EMBL/GenBank/DDBJ whole genome shotgun (WGS) entry which is preliminary data.</text>
</comment>
<keyword evidence="3" id="KW-1185">Reference proteome</keyword>
<feature type="signal peptide" evidence="1">
    <location>
        <begin position="1"/>
        <end position="21"/>
    </location>
</feature>
<accession>A0AAW1H8G7</accession>
<name>A0AAW1H8G7_SAPOF</name>
<feature type="chain" id="PRO_5043407694" evidence="1">
    <location>
        <begin position="22"/>
        <end position="54"/>
    </location>
</feature>
<proteinExistence type="predicted"/>
<evidence type="ECO:0000313" key="3">
    <source>
        <dbReference type="Proteomes" id="UP001443914"/>
    </source>
</evidence>
<dbReference type="Proteomes" id="UP001443914">
    <property type="component" value="Unassembled WGS sequence"/>
</dbReference>
<sequence>MTKSVCPWKVVRILLTPLTLLRRLTPPALSMTRCLTWPPLVPILVLSPKTINVF</sequence>
<gene>
    <name evidence="2" type="ORF">RND81_12G093400</name>
</gene>
<organism evidence="2 3">
    <name type="scientific">Saponaria officinalis</name>
    <name type="common">Common soapwort</name>
    <name type="synonym">Lychnis saponaria</name>
    <dbReference type="NCBI Taxonomy" id="3572"/>
    <lineage>
        <taxon>Eukaryota</taxon>
        <taxon>Viridiplantae</taxon>
        <taxon>Streptophyta</taxon>
        <taxon>Embryophyta</taxon>
        <taxon>Tracheophyta</taxon>
        <taxon>Spermatophyta</taxon>
        <taxon>Magnoliopsida</taxon>
        <taxon>eudicotyledons</taxon>
        <taxon>Gunneridae</taxon>
        <taxon>Pentapetalae</taxon>
        <taxon>Caryophyllales</taxon>
        <taxon>Caryophyllaceae</taxon>
        <taxon>Caryophylleae</taxon>
        <taxon>Saponaria</taxon>
    </lineage>
</organism>
<protein>
    <submittedName>
        <fullName evidence="2">Uncharacterized protein</fullName>
    </submittedName>
</protein>
<reference evidence="2" key="1">
    <citation type="submission" date="2024-03" db="EMBL/GenBank/DDBJ databases">
        <title>WGS assembly of Saponaria officinalis var. Norfolk2.</title>
        <authorList>
            <person name="Jenkins J."/>
            <person name="Shu S."/>
            <person name="Grimwood J."/>
            <person name="Barry K."/>
            <person name="Goodstein D."/>
            <person name="Schmutz J."/>
            <person name="Leebens-Mack J."/>
            <person name="Osbourn A."/>
        </authorList>
    </citation>
    <scope>NUCLEOTIDE SEQUENCE [LARGE SCALE GENOMIC DNA]</scope>
    <source>
        <strain evidence="2">JIC</strain>
    </source>
</reference>
<keyword evidence="1" id="KW-0732">Signal</keyword>
<dbReference type="AlphaFoldDB" id="A0AAW1H8G7"/>
<evidence type="ECO:0000313" key="2">
    <source>
        <dbReference type="EMBL" id="KAK9672330.1"/>
    </source>
</evidence>
<dbReference type="EMBL" id="JBDFQZ010000012">
    <property type="protein sequence ID" value="KAK9672330.1"/>
    <property type="molecule type" value="Genomic_DNA"/>
</dbReference>